<dbReference type="GO" id="GO:0003677">
    <property type="term" value="F:DNA binding"/>
    <property type="evidence" value="ECO:0007669"/>
    <property type="project" value="InterPro"/>
</dbReference>
<dbReference type="PANTHER" id="PTHR46910">
    <property type="entry name" value="TRANSCRIPTION FACTOR PDR1"/>
    <property type="match status" value="1"/>
</dbReference>
<dbReference type="GO" id="GO:0003700">
    <property type="term" value="F:DNA-binding transcription factor activity"/>
    <property type="evidence" value="ECO:0007669"/>
    <property type="project" value="InterPro"/>
</dbReference>
<keyword evidence="1" id="KW-0539">Nucleus</keyword>
<dbReference type="OrthoDB" id="2973233at2759"/>
<accession>A0A5C3Q084</accession>
<dbReference type="EMBL" id="ML178890">
    <property type="protein sequence ID" value="TFK95352.1"/>
    <property type="molecule type" value="Genomic_DNA"/>
</dbReference>
<dbReference type="SMART" id="SM00906">
    <property type="entry name" value="Fungal_trans"/>
    <property type="match status" value="2"/>
</dbReference>
<evidence type="ECO:0000256" key="1">
    <source>
        <dbReference type="ARBA" id="ARBA00023242"/>
    </source>
</evidence>
<gene>
    <name evidence="3" type="ORF">BDV98DRAFT_402010</name>
</gene>
<dbReference type="InterPro" id="IPR007219">
    <property type="entry name" value="XnlR_reg_dom"/>
</dbReference>
<proteinExistence type="predicted"/>
<feature type="domain" description="Xylanolytic transcriptional activator regulatory" evidence="2">
    <location>
        <begin position="2"/>
        <end position="75"/>
    </location>
</feature>
<dbReference type="Proteomes" id="UP000305067">
    <property type="component" value="Unassembled WGS sequence"/>
</dbReference>
<name>A0A5C3Q084_9AGAR</name>
<keyword evidence="4" id="KW-1185">Reference proteome</keyword>
<feature type="domain" description="Xylanolytic transcriptional activator regulatory" evidence="2">
    <location>
        <begin position="279"/>
        <end position="348"/>
    </location>
</feature>
<protein>
    <recommendedName>
        <fullName evidence="2">Xylanolytic transcriptional activator regulatory domain-containing protein</fullName>
    </recommendedName>
</protein>
<dbReference type="GO" id="GO:0008270">
    <property type="term" value="F:zinc ion binding"/>
    <property type="evidence" value="ECO:0007669"/>
    <property type="project" value="InterPro"/>
</dbReference>
<dbReference type="PANTHER" id="PTHR46910:SF38">
    <property type="entry name" value="ZN(2)-C6 FUNGAL-TYPE DOMAIN-CONTAINING PROTEIN"/>
    <property type="match status" value="1"/>
</dbReference>
<reference evidence="3 4" key="1">
    <citation type="journal article" date="2019" name="Nat. Ecol. Evol.">
        <title>Megaphylogeny resolves global patterns of mushroom evolution.</title>
        <authorList>
            <person name="Varga T."/>
            <person name="Krizsan K."/>
            <person name="Foldi C."/>
            <person name="Dima B."/>
            <person name="Sanchez-Garcia M."/>
            <person name="Sanchez-Ramirez S."/>
            <person name="Szollosi G.J."/>
            <person name="Szarkandi J.G."/>
            <person name="Papp V."/>
            <person name="Albert L."/>
            <person name="Andreopoulos W."/>
            <person name="Angelini C."/>
            <person name="Antonin V."/>
            <person name="Barry K.W."/>
            <person name="Bougher N.L."/>
            <person name="Buchanan P."/>
            <person name="Buyck B."/>
            <person name="Bense V."/>
            <person name="Catcheside P."/>
            <person name="Chovatia M."/>
            <person name="Cooper J."/>
            <person name="Damon W."/>
            <person name="Desjardin D."/>
            <person name="Finy P."/>
            <person name="Geml J."/>
            <person name="Haridas S."/>
            <person name="Hughes K."/>
            <person name="Justo A."/>
            <person name="Karasinski D."/>
            <person name="Kautmanova I."/>
            <person name="Kiss B."/>
            <person name="Kocsube S."/>
            <person name="Kotiranta H."/>
            <person name="LaButti K.M."/>
            <person name="Lechner B.E."/>
            <person name="Liimatainen K."/>
            <person name="Lipzen A."/>
            <person name="Lukacs Z."/>
            <person name="Mihaltcheva S."/>
            <person name="Morgado L.N."/>
            <person name="Niskanen T."/>
            <person name="Noordeloos M.E."/>
            <person name="Ohm R.A."/>
            <person name="Ortiz-Santana B."/>
            <person name="Ovrebo C."/>
            <person name="Racz N."/>
            <person name="Riley R."/>
            <person name="Savchenko A."/>
            <person name="Shiryaev A."/>
            <person name="Soop K."/>
            <person name="Spirin V."/>
            <person name="Szebenyi C."/>
            <person name="Tomsovsky M."/>
            <person name="Tulloss R.E."/>
            <person name="Uehling J."/>
            <person name="Grigoriev I.V."/>
            <person name="Vagvolgyi C."/>
            <person name="Papp T."/>
            <person name="Martin F.M."/>
            <person name="Miettinen O."/>
            <person name="Hibbett D.S."/>
            <person name="Nagy L.G."/>
        </authorList>
    </citation>
    <scope>NUCLEOTIDE SEQUENCE [LARGE SCALE GENOMIC DNA]</scope>
    <source>
        <strain evidence="3 4">CBS 309.79</strain>
    </source>
</reference>
<dbReference type="InterPro" id="IPR050987">
    <property type="entry name" value="AtrR-like"/>
</dbReference>
<dbReference type="GO" id="GO:0006351">
    <property type="term" value="P:DNA-templated transcription"/>
    <property type="evidence" value="ECO:0007669"/>
    <property type="project" value="InterPro"/>
</dbReference>
<organism evidence="3 4">
    <name type="scientific">Pterulicium gracile</name>
    <dbReference type="NCBI Taxonomy" id="1884261"/>
    <lineage>
        <taxon>Eukaryota</taxon>
        <taxon>Fungi</taxon>
        <taxon>Dikarya</taxon>
        <taxon>Basidiomycota</taxon>
        <taxon>Agaricomycotina</taxon>
        <taxon>Agaricomycetes</taxon>
        <taxon>Agaricomycetidae</taxon>
        <taxon>Agaricales</taxon>
        <taxon>Pleurotineae</taxon>
        <taxon>Pterulaceae</taxon>
        <taxon>Pterulicium</taxon>
    </lineage>
</organism>
<sequence length="426" mass="47665">MSWTMVGIGIRRAQAVGAHRWQTFGTEKAVERELWTRAWWCLVVMDWMATSAIGQPCISAGCRFDVDFSTECDDEFWEHSDPQTAWKQPEDSPSTVSFFVSHIKQTQILATVLEYQYVNHKTKQMYMIDQYRDFDRKVATEPDPALNKWMDSMPEHLHNRAHSQQTSLFHRQSIVLHAELYLLQILIHRLFLASSDQQSAMTASSVAVCTTAARACSHLFDAEDTGCLAVAYRVQWPAFFSAVVLILNIWSSKRIGHEGLCVRAMRNVKIGMLRHSESCWRSSGQLVDILHSLEPVSTLEPASSQPIIPHSVDLWSGSFGADSGHTCTPRPEEPSVFDDALPLNTGDLTSILTSINIAVPFPGFSTTVAQTLRSMNEEVPSQSLGSQPVFPHILDVSESPGPMPPNIFFDLDTLSIWTTAPARGLE</sequence>
<dbReference type="AlphaFoldDB" id="A0A5C3Q084"/>
<dbReference type="CDD" id="cd12148">
    <property type="entry name" value="fungal_TF_MHR"/>
    <property type="match status" value="1"/>
</dbReference>
<dbReference type="STRING" id="1884261.A0A5C3Q084"/>
<evidence type="ECO:0000313" key="4">
    <source>
        <dbReference type="Proteomes" id="UP000305067"/>
    </source>
</evidence>
<dbReference type="Pfam" id="PF04082">
    <property type="entry name" value="Fungal_trans"/>
    <property type="match status" value="1"/>
</dbReference>
<evidence type="ECO:0000259" key="2">
    <source>
        <dbReference type="SMART" id="SM00906"/>
    </source>
</evidence>
<evidence type="ECO:0000313" key="3">
    <source>
        <dbReference type="EMBL" id="TFK95352.1"/>
    </source>
</evidence>